<feature type="transmembrane region" description="Helical" evidence="1">
    <location>
        <begin position="77"/>
        <end position="99"/>
    </location>
</feature>
<comment type="caution">
    <text evidence="2">The sequence shown here is derived from an EMBL/GenBank/DDBJ whole genome shotgun (WGS) entry which is preliminary data.</text>
</comment>
<keyword evidence="3" id="KW-1185">Reference proteome</keyword>
<dbReference type="Proteomes" id="UP000325827">
    <property type="component" value="Unassembled WGS sequence"/>
</dbReference>
<sequence length="261" mass="27326">MRDFFARLAGWFTETRRAAIQAFVASIITVLVMLGATTADQGTALAALVASLLLAAQGLIGLALLRPSDWYTWLNETGRGVVYALGLAIGGAGVAFNLFTPETSGVIVQVATAVASILVAAVQMMNVGTIADAGSSIVPAQADRHAVLASVAEKYGYVIAPKLADADAATLSADLAVRGWAVGVYAPEVAPLESLRPITDLNIGRVDILDVFADLLSFRGTRFDLILSTVPLTREILDALGPYTVTSEYPGDRVRFIGATS</sequence>
<accession>A0A5J5J244</accession>
<evidence type="ECO:0000256" key="1">
    <source>
        <dbReference type="SAM" id="Phobius"/>
    </source>
</evidence>
<reference evidence="3" key="1">
    <citation type="submission" date="2019-09" db="EMBL/GenBank/DDBJ databases">
        <title>Mumia zhuanghuii sp. nov. isolated from the intestinal contents of plateau pika (Ochotona curzoniae) in the Qinghai-Tibet plateau of China.</title>
        <authorList>
            <person name="Tian Z."/>
        </authorList>
    </citation>
    <scope>NUCLEOTIDE SEQUENCE [LARGE SCALE GENOMIC DNA]</scope>
    <source>
        <strain evidence="3">JCM 30598</strain>
    </source>
</reference>
<feature type="transmembrane region" description="Helical" evidence="1">
    <location>
        <begin position="20"/>
        <end position="39"/>
    </location>
</feature>
<evidence type="ECO:0000313" key="2">
    <source>
        <dbReference type="EMBL" id="KAA9110171.1"/>
    </source>
</evidence>
<gene>
    <name evidence="2" type="ORF">F6B43_00215</name>
</gene>
<dbReference type="AlphaFoldDB" id="A0A5J5J244"/>
<proteinExistence type="predicted"/>
<protein>
    <submittedName>
        <fullName evidence="2">Uncharacterized protein</fullName>
    </submittedName>
</protein>
<keyword evidence="1" id="KW-0472">Membrane</keyword>
<keyword evidence="1" id="KW-0812">Transmembrane</keyword>
<dbReference type="RefSeq" id="WP_150446975.1">
    <property type="nucleotide sequence ID" value="NZ_VYSA01000001.1"/>
</dbReference>
<dbReference type="OrthoDB" id="5075224at2"/>
<feature type="transmembrane region" description="Helical" evidence="1">
    <location>
        <begin position="105"/>
        <end position="122"/>
    </location>
</feature>
<name>A0A5J5J244_9MICO</name>
<organism evidence="2 3">
    <name type="scientific">Microbacterium rhizomatis</name>
    <dbReference type="NCBI Taxonomy" id="1631477"/>
    <lineage>
        <taxon>Bacteria</taxon>
        <taxon>Bacillati</taxon>
        <taxon>Actinomycetota</taxon>
        <taxon>Actinomycetes</taxon>
        <taxon>Micrococcales</taxon>
        <taxon>Microbacteriaceae</taxon>
        <taxon>Microbacterium</taxon>
    </lineage>
</organism>
<dbReference type="EMBL" id="VYSA01000001">
    <property type="protein sequence ID" value="KAA9110171.1"/>
    <property type="molecule type" value="Genomic_DNA"/>
</dbReference>
<keyword evidence="1" id="KW-1133">Transmembrane helix</keyword>
<feature type="transmembrane region" description="Helical" evidence="1">
    <location>
        <begin position="45"/>
        <end position="65"/>
    </location>
</feature>
<evidence type="ECO:0000313" key="3">
    <source>
        <dbReference type="Proteomes" id="UP000325827"/>
    </source>
</evidence>